<name>A0AAD9MWF8_9ANNE</name>
<dbReference type="CDD" id="cd23820">
    <property type="entry name" value="RWD_RNF14"/>
    <property type="match status" value="1"/>
</dbReference>
<comment type="caution">
    <text evidence="18">The sequence shown here is derived from an EMBL/GenBank/DDBJ whole genome shotgun (WGS) entry which is preliminary data.</text>
</comment>
<evidence type="ECO:0000256" key="2">
    <source>
        <dbReference type="ARBA" id="ARBA00004167"/>
    </source>
</evidence>
<keyword evidence="8" id="KW-0677">Repeat</keyword>
<evidence type="ECO:0000256" key="14">
    <source>
        <dbReference type="ARBA" id="ARBA00038342"/>
    </source>
</evidence>
<evidence type="ECO:0000256" key="13">
    <source>
        <dbReference type="ARBA" id="ARBA00023136"/>
    </source>
</evidence>
<evidence type="ECO:0000256" key="12">
    <source>
        <dbReference type="ARBA" id="ARBA00022989"/>
    </source>
</evidence>
<evidence type="ECO:0000256" key="11">
    <source>
        <dbReference type="ARBA" id="ARBA00022833"/>
    </source>
</evidence>
<keyword evidence="12" id="KW-1133">Transmembrane helix</keyword>
<dbReference type="GO" id="GO:0031090">
    <property type="term" value="C:organelle membrane"/>
    <property type="evidence" value="ECO:0007669"/>
    <property type="project" value="UniProtKB-ARBA"/>
</dbReference>
<evidence type="ECO:0000256" key="4">
    <source>
        <dbReference type="ARBA" id="ARBA00012251"/>
    </source>
</evidence>
<evidence type="ECO:0000256" key="7">
    <source>
        <dbReference type="ARBA" id="ARBA00022723"/>
    </source>
</evidence>
<dbReference type="PROSITE" id="PS50089">
    <property type="entry name" value="ZF_RING_2"/>
    <property type="match status" value="1"/>
</dbReference>
<evidence type="ECO:0000259" key="17">
    <source>
        <dbReference type="PROSITE" id="PS51873"/>
    </source>
</evidence>
<dbReference type="SMART" id="SM00647">
    <property type="entry name" value="IBR"/>
    <property type="match status" value="3"/>
</dbReference>
<dbReference type="PROSITE" id="PS51873">
    <property type="entry name" value="TRIAD"/>
    <property type="match status" value="1"/>
</dbReference>
<evidence type="ECO:0000256" key="8">
    <source>
        <dbReference type="ARBA" id="ARBA00022737"/>
    </source>
</evidence>
<comment type="subcellular location">
    <subcellularLocation>
        <location evidence="2">Membrane</location>
        <topology evidence="2">Single-pass membrane protein</topology>
    </subcellularLocation>
</comment>
<reference evidence="18" key="1">
    <citation type="journal article" date="2023" name="Mol. Biol. Evol.">
        <title>Third-Generation Sequencing Reveals the Adaptive Role of the Epigenome in Three Deep-Sea Polychaetes.</title>
        <authorList>
            <person name="Perez M."/>
            <person name="Aroh O."/>
            <person name="Sun Y."/>
            <person name="Lan Y."/>
            <person name="Juniper S.K."/>
            <person name="Young C.R."/>
            <person name="Angers B."/>
            <person name="Qian P.Y."/>
        </authorList>
    </citation>
    <scope>NUCLEOTIDE SEQUENCE</scope>
    <source>
        <strain evidence="18">P08H-3</strain>
    </source>
</reference>
<dbReference type="Pfam" id="PF26200">
    <property type="entry name" value="Rcat_RNF216"/>
    <property type="match status" value="1"/>
</dbReference>
<dbReference type="InterPro" id="IPR044066">
    <property type="entry name" value="TRIAD_supradom"/>
</dbReference>
<dbReference type="GO" id="GO:0008270">
    <property type="term" value="F:zinc ion binding"/>
    <property type="evidence" value="ECO:0007669"/>
    <property type="project" value="UniProtKB-KW"/>
</dbReference>
<dbReference type="GO" id="GO:0016567">
    <property type="term" value="P:protein ubiquitination"/>
    <property type="evidence" value="ECO:0007669"/>
    <property type="project" value="InterPro"/>
</dbReference>
<keyword evidence="19" id="KW-1185">Reference proteome</keyword>
<dbReference type="PANTHER" id="PTHR11685">
    <property type="entry name" value="RBR FAMILY RING FINGER AND IBR DOMAIN-CONTAINING"/>
    <property type="match status" value="1"/>
</dbReference>
<dbReference type="Gene3D" id="3.30.40.10">
    <property type="entry name" value="Zinc/RING finger domain, C3HC4 (zinc finger)"/>
    <property type="match status" value="1"/>
</dbReference>
<dbReference type="GO" id="GO:0061630">
    <property type="term" value="F:ubiquitin protein ligase activity"/>
    <property type="evidence" value="ECO:0007669"/>
    <property type="project" value="UniProtKB-EC"/>
</dbReference>
<evidence type="ECO:0000256" key="3">
    <source>
        <dbReference type="ARBA" id="ARBA00004906"/>
    </source>
</evidence>
<feature type="domain" description="RING-type" evidence="17">
    <location>
        <begin position="208"/>
        <end position="434"/>
    </location>
</feature>
<keyword evidence="6" id="KW-0812">Transmembrane</keyword>
<dbReference type="EC" id="2.3.2.31" evidence="4"/>
<dbReference type="InterPro" id="IPR002867">
    <property type="entry name" value="IBR_dom"/>
</dbReference>
<dbReference type="GO" id="GO:0005737">
    <property type="term" value="C:cytoplasm"/>
    <property type="evidence" value="ECO:0007669"/>
    <property type="project" value="UniProtKB-ARBA"/>
</dbReference>
<dbReference type="Proteomes" id="UP001208570">
    <property type="component" value="Unassembled WGS sequence"/>
</dbReference>
<dbReference type="EMBL" id="JAODUP010000591">
    <property type="protein sequence ID" value="KAK2146648.1"/>
    <property type="molecule type" value="Genomic_DNA"/>
</dbReference>
<dbReference type="InterPro" id="IPR001841">
    <property type="entry name" value="Znf_RING"/>
</dbReference>
<evidence type="ECO:0000313" key="18">
    <source>
        <dbReference type="EMBL" id="KAK2146648.1"/>
    </source>
</evidence>
<keyword evidence="10" id="KW-0833">Ubl conjugation pathway</keyword>
<feature type="domain" description="RING-type" evidence="16">
    <location>
        <begin position="212"/>
        <end position="258"/>
    </location>
</feature>
<dbReference type="InterPro" id="IPR017907">
    <property type="entry name" value="Znf_RING_CS"/>
</dbReference>
<keyword evidence="9 15" id="KW-0863">Zinc-finger</keyword>
<dbReference type="SUPFAM" id="SSF57850">
    <property type="entry name" value="RING/U-box"/>
    <property type="match status" value="4"/>
</dbReference>
<feature type="non-terminal residue" evidence="18">
    <location>
        <position position="523"/>
    </location>
</feature>
<dbReference type="Gene3D" id="1.20.120.1750">
    <property type="match status" value="1"/>
</dbReference>
<protein>
    <recommendedName>
        <fullName evidence="4">RBR-type E3 ubiquitin transferase</fullName>
        <ecNumber evidence="4">2.3.2.31</ecNumber>
    </recommendedName>
</protein>
<comment type="pathway">
    <text evidence="3">Protein modification; protein ubiquitination.</text>
</comment>
<dbReference type="Gene3D" id="2.20.25.20">
    <property type="match status" value="1"/>
</dbReference>
<comment type="similarity">
    <text evidence="14">Belongs to the RBR family. RNF144 subfamily.</text>
</comment>
<keyword evidence="13" id="KW-0472">Membrane</keyword>
<evidence type="ECO:0000256" key="9">
    <source>
        <dbReference type="ARBA" id="ARBA00022771"/>
    </source>
</evidence>
<evidence type="ECO:0000256" key="5">
    <source>
        <dbReference type="ARBA" id="ARBA00022679"/>
    </source>
</evidence>
<evidence type="ECO:0000256" key="6">
    <source>
        <dbReference type="ARBA" id="ARBA00022692"/>
    </source>
</evidence>
<proteinExistence type="inferred from homology"/>
<dbReference type="PROSITE" id="PS00518">
    <property type="entry name" value="ZF_RING_1"/>
    <property type="match status" value="1"/>
</dbReference>
<gene>
    <name evidence="18" type="ORF">LSH36_591g01016</name>
</gene>
<evidence type="ECO:0000256" key="10">
    <source>
        <dbReference type="ARBA" id="ARBA00022786"/>
    </source>
</evidence>
<organism evidence="18 19">
    <name type="scientific">Paralvinella palmiformis</name>
    <dbReference type="NCBI Taxonomy" id="53620"/>
    <lineage>
        <taxon>Eukaryota</taxon>
        <taxon>Metazoa</taxon>
        <taxon>Spiralia</taxon>
        <taxon>Lophotrochozoa</taxon>
        <taxon>Annelida</taxon>
        <taxon>Polychaeta</taxon>
        <taxon>Sedentaria</taxon>
        <taxon>Canalipalpata</taxon>
        <taxon>Terebellida</taxon>
        <taxon>Terebelliformia</taxon>
        <taxon>Alvinellidae</taxon>
        <taxon>Paralvinella</taxon>
    </lineage>
</organism>
<keyword evidence="5" id="KW-0808">Transferase</keyword>
<dbReference type="SUPFAM" id="SSF54495">
    <property type="entry name" value="UBC-like"/>
    <property type="match status" value="1"/>
</dbReference>
<dbReference type="CDD" id="cd20341">
    <property type="entry name" value="BRcat_RBR_RNF14"/>
    <property type="match status" value="1"/>
</dbReference>
<keyword evidence="7" id="KW-0479">Metal-binding</keyword>
<dbReference type="Pfam" id="PF01485">
    <property type="entry name" value="IBR"/>
    <property type="match status" value="1"/>
</dbReference>
<dbReference type="CDD" id="cd20336">
    <property type="entry name" value="Rcat_RBR"/>
    <property type="match status" value="1"/>
</dbReference>
<keyword evidence="11" id="KW-0862">Zinc</keyword>
<evidence type="ECO:0000313" key="19">
    <source>
        <dbReference type="Proteomes" id="UP001208570"/>
    </source>
</evidence>
<comment type="catalytic activity">
    <reaction evidence="1">
        <text>[E2 ubiquitin-conjugating enzyme]-S-ubiquitinyl-L-cysteine + [acceptor protein]-L-lysine = [E2 ubiquitin-conjugating enzyme]-L-cysteine + [acceptor protein]-N(6)-ubiquitinyl-L-lysine.</text>
        <dbReference type="EC" id="2.3.2.31"/>
    </reaction>
</comment>
<evidence type="ECO:0000256" key="1">
    <source>
        <dbReference type="ARBA" id="ARBA00001798"/>
    </source>
</evidence>
<sequence length="523" mass="59994">KPFRVIYQQVLVLKSIFTEPNILRIISEPSKNTNEPCDFGESSYSLELTNVKEDEGRAYFIEVDVKIKLCDHGITVTVQQPCATEGHELPKDGAAAAAPDVLQYQRTPSGYHWNTSFRVHFLTPVTLRMILPSYYPSDGPPQFSLICQWMDSKQLALEIEDVINLGQSYTAEELNGSNVLEMHNIVEEVVHSLLIYNGDQDMEAFRQSWQTCGVCYEEMLGSKFFRLADCQHHFCIGCMSDYCQFHVQEGTVTQLMCPETGCKTVLPPSVLQSVLDNETLQRLDRLLFQNALDTMSDISWCPRCNNPVIKDREEHSMLAYCMTCFYSFCTKCMGPWHLSSDCPPDEEDGDLSPKKDKEDPEKLPKVKRARMLENVKSVAWIKAFSKPCPSCHSPIVKENGCNKVKCTRCYNSMCWQCGKQISGYEHFSNCNQWTQMTYIPHVIERPVPEGLLQLQRHQQNPRQNRASIKKCPKCKHDNLKQGRDNHIHCWFCQAHFCFLCLEVLHNPITSHYMKGRSCVQHSS</sequence>
<dbReference type="SMART" id="SM00184">
    <property type="entry name" value="RING"/>
    <property type="match status" value="3"/>
</dbReference>
<dbReference type="InterPro" id="IPR013083">
    <property type="entry name" value="Znf_RING/FYVE/PHD"/>
</dbReference>
<dbReference type="FunFam" id="3.30.40.10:FF:000051">
    <property type="entry name" value="RBR-type E3 ubiquitin transferase"/>
    <property type="match status" value="1"/>
</dbReference>
<dbReference type="InterPro" id="IPR031127">
    <property type="entry name" value="E3_UB_ligase_RBR"/>
</dbReference>
<accession>A0AAD9MWF8</accession>
<dbReference type="InterPro" id="IPR016135">
    <property type="entry name" value="UBQ-conjugating_enzyme/RWD"/>
</dbReference>
<dbReference type="AlphaFoldDB" id="A0AAD9MWF8"/>
<evidence type="ECO:0000256" key="15">
    <source>
        <dbReference type="PROSITE-ProRule" id="PRU00175"/>
    </source>
</evidence>
<evidence type="ECO:0000259" key="16">
    <source>
        <dbReference type="PROSITE" id="PS50089"/>
    </source>
</evidence>